<accession>A0A1Z4BYW7</accession>
<evidence type="ECO:0000256" key="2">
    <source>
        <dbReference type="ARBA" id="ARBA00004613"/>
    </source>
</evidence>
<dbReference type="GO" id="GO:0005576">
    <property type="term" value="C:extracellular region"/>
    <property type="evidence" value="ECO:0007669"/>
    <property type="project" value="UniProtKB-SubCell"/>
</dbReference>
<dbReference type="Proteomes" id="UP000197019">
    <property type="component" value="Chromosome"/>
</dbReference>
<dbReference type="Gene3D" id="2.150.10.10">
    <property type="entry name" value="Serralysin-like metalloprotease, C-terminal"/>
    <property type="match status" value="7"/>
</dbReference>
<dbReference type="InterPro" id="IPR018511">
    <property type="entry name" value="Hemolysin-typ_Ca-bd_CS"/>
</dbReference>
<keyword evidence="7" id="KW-0843">Virulence</keyword>
<dbReference type="PANTHER" id="PTHR38340:SF1">
    <property type="entry name" value="S-LAYER PROTEIN"/>
    <property type="match status" value="1"/>
</dbReference>
<dbReference type="InterPro" id="IPR003995">
    <property type="entry name" value="RTX_toxin_determinant-A"/>
</dbReference>
<dbReference type="GO" id="GO:0016020">
    <property type="term" value="C:membrane"/>
    <property type="evidence" value="ECO:0007669"/>
    <property type="project" value="UniProtKB-SubCell"/>
</dbReference>
<dbReference type="InterPro" id="IPR011049">
    <property type="entry name" value="Serralysin-like_metalloprot_C"/>
</dbReference>
<dbReference type="AlphaFoldDB" id="A0A1Z4BYW7"/>
<keyword evidence="3" id="KW-0964">Secreted</keyword>
<evidence type="ECO:0000256" key="7">
    <source>
        <dbReference type="ARBA" id="ARBA00023026"/>
    </source>
</evidence>
<evidence type="ECO:0000256" key="1">
    <source>
        <dbReference type="ARBA" id="ARBA00004370"/>
    </source>
</evidence>
<dbReference type="PRINTS" id="PR01488">
    <property type="entry name" value="RTXTOXINA"/>
</dbReference>
<dbReference type="PROSITE" id="PS00330">
    <property type="entry name" value="HEMOLYSIN_CALCIUM"/>
    <property type="match status" value="15"/>
</dbReference>
<evidence type="ECO:0000256" key="3">
    <source>
        <dbReference type="ARBA" id="ARBA00022525"/>
    </source>
</evidence>
<evidence type="ECO:0000256" key="5">
    <source>
        <dbReference type="ARBA" id="ARBA00022737"/>
    </source>
</evidence>
<dbReference type="SUPFAM" id="SSF51120">
    <property type="entry name" value="beta-Roll"/>
    <property type="match status" value="6"/>
</dbReference>
<evidence type="ECO:0008006" key="11">
    <source>
        <dbReference type="Google" id="ProtNLM"/>
    </source>
</evidence>
<proteinExistence type="predicted"/>
<sequence>MGFDTLTGGNGSDIFRYTDTADFSPNAGSDYFIGPGISHGDTITDFGHDSGDQLFFAFQGFSFIGAGVFTGTPGQYNVSGDFLQFDFDGDKTVDTNIYLPNLSAARIALAETSPGSNRLIITPNKTLIGTAGNDNLLGGNGYDNLSGNAGNDYLSGGAYADTLNGGDGNDTLVGGLGADTLTGGAGNDTFTYTSLADMSTNNGYSVNSETITDLTVGDTIDLSALTGLSFVGIGKDFSGAAKQIRIFNADTDTLLQIDNDGNKVADYTIDIKGNLNIEKAPIGTLLFQVAANKMLSGTTGNDTLTGANGNDFLSGNSGDDTLIGGYGTDKLLGGAGNDTLIGGLGMDTLTGGAGNDSFKYGSLAEFGLSSAYNGDTITDFTVGDQIDLSAIAGLSFVGVDNNFSGVANQVRANYGYTSQGIFLQIDTDGDKSADYTLVLQGNGVLEETAKGSLIFQLAANKVLNGGTGNDALISGNGTDILNGNAGNDYLASGGSADTLDGGDGNDTLVGGQGADIMTGGAGNDVFKYFSLTEWGDTITDFSVGDQINLSAIAGLTFAGVGKNFTGVANQIAITNDYNYGTYFQVDTNGDQQSDYSLHLSSDLTIEETTPGSRIYQVAANKSLAGTTGNDTLTGSNGNDTLNGLAGNDILIGGYGTDTLSGGYGNDTLTGGFGADTLTGGAGNDTFKYSSLAEIGHNNYYNHTYYGPGDTLTDLAVGDRIDLSLIAGLNFAGVGNGFSGVANQLACLNGSIGVDTNGDNFADYELTIPDNLTIEETAPGSSIFQVAADKASNGTAGDDILTGGNGNDHLSGNGGNDSISGGYGTDILNGGDGNDTLSGGLGIDTLTGGAGNDIFQYTSAEEIGNNSYNYSGGDTITDLSAGDTIDMSAIAGLTFAGLGKGFTGVANQLIITNNTNTNTTQLAIDTDGNRTVDYSLNITGNLTIEETAPSSNIYHVISNQILNGAVGNDILTGGDGNDTLNGNAGNDILNGGYGADALNGGDGNDTLNGGLGADSLTGGAGNDVFKFSSLDELGNVTSGSPQKTIVDFTAGDKIDLSGADADTTTLGNQAFTFHDNSPYFTGVAGQLVQNGAEIDGDVDGDYSSDFIIHLSGQIPNLTAADFIL</sequence>
<name>A0A1Z4BYW7_9GAMM</name>
<keyword evidence="4" id="KW-0800">Toxin</keyword>
<keyword evidence="8" id="KW-0472">Membrane</keyword>
<dbReference type="InterPro" id="IPR050557">
    <property type="entry name" value="RTX_toxin/Mannuronan_C5-epim"/>
</dbReference>
<evidence type="ECO:0000256" key="8">
    <source>
        <dbReference type="ARBA" id="ARBA00023136"/>
    </source>
</evidence>
<dbReference type="GO" id="GO:0005509">
    <property type="term" value="F:calcium ion binding"/>
    <property type="evidence" value="ECO:0007669"/>
    <property type="project" value="InterPro"/>
</dbReference>
<protein>
    <recommendedName>
        <fullName evidence="11">Calcium-binding protein</fullName>
    </recommendedName>
</protein>
<keyword evidence="10" id="KW-1185">Reference proteome</keyword>
<keyword evidence="5" id="KW-0677">Repeat</keyword>
<dbReference type="Pfam" id="PF00353">
    <property type="entry name" value="HemolysinCabind"/>
    <property type="match status" value="11"/>
</dbReference>
<dbReference type="KEGG" id="mpsy:CEK71_10390"/>
<reference evidence="9 10" key="1">
    <citation type="submission" date="2017-06" db="EMBL/GenBank/DDBJ databases">
        <title>Genome Sequencing of the methanotroph Methylovulum psychrotolerants str. HV10-M2 isolated from a high-altitude environment.</title>
        <authorList>
            <person name="Mateos-Rivera A."/>
        </authorList>
    </citation>
    <scope>NUCLEOTIDE SEQUENCE [LARGE SCALE GENOMIC DNA]</scope>
    <source>
        <strain evidence="9 10">HV10_M2</strain>
    </source>
</reference>
<keyword evidence="6" id="KW-0106">Calcium</keyword>
<organism evidence="9 10">
    <name type="scientific">Methylovulum psychrotolerans</name>
    <dbReference type="NCBI Taxonomy" id="1704499"/>
    <lineage>
        <taxon>Bacteria</taxon>
        <taxon>Pseudomonadati</taxon>
        <taxon>Pseudomonadota</taxon>
        <taxon>Gammaproteobacteria</taxon>
        <taxon>Methylococcales</taxon>
        <taxon>Methylococcaceae</taxon>
        <taxon>Methylovulum</taxon>
    </lineage>
</organism>
<dbReference type="PANTHER" id="PTHR38340">
    <property type="entry name" value="S-LAYER PROTEIN"/>
    <property type="match status" value="1"/>
</dbReference>
<evidence type="ECO:0000256" key="6">
    <source>
        <dbReference type="ARBA" id="ARBA00022837"/>
    </source>
</evidence>
<dbReference type="InterPro" id="IPR001343">
    <property type="entry name" value="Hemolysn_Ca-bd"/>
</dbReference>
<comment type="subcellular location">
    <subcellularLocation>
        <location evidence="1">Membrane</location>
    </subcellularLocation>
    <subcellularLocation>
        <location evidence="2">Secreted</location>
    </subcellularLocation>
</comment>
<dbReference type="PRINTS" id="PR00313">
    <property type="entry name" value="CABNDNGRPT"/>
</dbReference>
<dbReference type="EMBL" id="CP022129">
    <property type="protein sequence ID" value="ASF46451.1"/>
    <property type="molecule type" value="Genomic_DNA"/>
</dbReference>
<gene>
    <name evidence="9" type="ORF">CEK71_10390</name>
</gene>
<evidence type="ECO:0000313" key="10">
    <source>
        <dbReference type="Proteomes" id="UP000197019"/>
    </source>
</evidence>
<evidence type="ECO:0000313" key="9">
    <source>
        <dbReference type="EMBL" id="ASF46451.1"/>
    </source>
</evidence>
<evidence type="ECO:0000256" key="4">
    <source>
        <dbReference type="ARBA" id="ARBA00022656"/>
    </source>
</evidence>
<dbReference type="GO" id="GO:0090729">
    <property type="term" value="F:toxin activity"/>
    <property type="evidence" value="ECO:0007669"/>
    <property type="project" value="UniProtKB-KW"/>
</dbReference>